<evidence type="ECO:0000259" key="1">
    <source>
        <dbReference type="Pfam" id="PF04324"/>
    </source>
</evidence>
<dbReference type="InterPro" id="IPR040890">
    <property type="entry name" value="Znf_CopZ"/>
</dbReference>
<evidence type="ECO:0000259" key="2">
    <source>
        <dbReference type="Pfam" id="PF18423"/>
    </source>
</evidence>
<feature type="domain" description="BFD-like [2Fe-2S]-binding" evidence="1">
    <location>
        <begin position="85"/>
        <end position="123"/>
    </location>
</feature>
<evidence type="ECO:0000313" key="3">
    <source>
        <dbReference type="EMBL" id="TGE35619.1"/>
    </source>
</evidence>
<sequence length="132" mass="14753">MLKLNINPKVNNTCPICGNLGQKVKKITVEYQVKNNITPYGEQFFLCRTPECEVGYYTEDGKVISQEQLKNKIWFKKNISSPIPICYCANVSEEEILYHVAEAQCCSTLEDIKRHTGANAGCECTTKNPAGG</sequence>
<gene>
    <name evidence="3" type="ORF">E4K67_24095</name>
</gene>
<protein>
    <submittedName>
        <fullName evidence="3">(2Fe-2S)-binding protein</fullName>
    </submittedName>
</protein>
<dbReference type="InterPro" id="IPR041854">
    <property type="entry name" value="BFD-like_2Fe2S-bd_dom_sf"/>
</dbReference>
<dbReference type="Pfam" id="PF04324">
    <property type="entry name" value="Fer2_BFD"/>
    <property type="match status" value="1"/>
</dbReference>
<feature type="domain" description="CopZ zinc binding" evidence="2">
    <location>
        <begin position="11"/>
        <end position="70"/>
    </location>
</feature>
<dbReference type="Proteomes" id="UP000298460">
    <property type="component" value="Unassembled WGS sequence"/>
</dbReference>
<keyword evidence="4" id="KW-1185">Reference proteome</keyword>
<dbReference type="Gene3D" id="1.10.10.1100">
    <property type="entry name" value="BFD-like [2Fe-2S]-binding domain"/>
    <property type="match status" value="1"/>
</dbReference>
<dbReference type="AlphaFoldDB" id="A0A4Z0QZD8"/>
<accession>A0A4Z0QZD8</accession>
<comment type="caution">
    <text evidence="3">The sequence shown here is derived from an EMBL/GenBank/DDBJ whole genome shotgun (WGS) entry which is preliminary data.</text>
</comment>
<dbReference type="EMBL" id="SPQQ01000012">
    <property type="protein sequence ID" value="TGE35619.1"/>
    <property type="molecule type" value="Genomic_DNA"/>
</dbReference>
<proteinExistence type="predicted"/>
<dbReference type="Pfam" id="PF18423">
    <property type="entry name" value="zf_CopZ"/>
    <property type="match status" value="1"/>
</dbReference>
<organism evidence="3 4">
    <name type="scientific">Desulfosporosinus fructosivorans</name>
    <dbReference type="NCBI Taxonomy" id="2018669"/>
    <lineage>
        <taxon>Bacteria</taxon>
        <taxon>Bacillati</taxon>
        <taxon>Bacillota</taxon>
        <taxon>Clostridia</taxon>
        <taxon>Eubacteriales</taxon>
        <taxon>Desulfitobacteriaceae</taxon>
        <taxon>Desulfosporosinus</taxon>
    </lineage>
</organism>
<reference evidence="3 4" key="1">
    <citation type="submission" date="2019-03" db="EMBL/GenBank/DDBJ databases">
        <title>Draft Genome Sequence of Desulfosporosinus fructosivorans Strain 63.6F, Isolated from Marine Sediment in the Baltic Sea.</title>
        <authorList>
            <person name="Hausmann B."/>
            <person name="Vandieken V."/>
            <person name="Pjevac P."/>
            <person name="Schreck K."/>
            <person name="Herbold C.W."/>
            <person name="Loy A."/>
        </authorList>
    </citation>
    <scope>NUCLEOTIDE SEQUENCE [LARGE SCALE GENOMIC DNA]</scope>
    <source>
        <strain evidence="3 4">63.6F</strain>
    </source>
</reference>
<evidence type="ECO:0000313" key="4">
    <source>
        <dbReference type="Proteomes" id="UP000298460"/>
    </source>
</evidence>
<dbReference type="OrthoDB" id="95698at2"/>
<name>A0A4Z0QZD8_9FIRM</name>
<dbReference type="Gene3D" id="2.20.25.270">
    <property type="match status" value="1"/>
</dbReference>
<dbReference type="InterPro" id="IPR007419">
    <property type="entry name" value="BFD-like_2Fe2S-bd_dom"/>
</dbReference>